<evidence type="ECO:0000256" key="1">
    <source>
        <dbReference type="SAM" id="MobiDB-lite"/>
    </source>
</evidence>
<dbReference type="Pfam" id="PF15055">
    <property type="entry name" value="DMAC1_Dmo2"/>
    <property type="match status" value="1"/>
</dbReference>
<proteinExistence type="predicted"/>
<dbReference type="EMBL" id="CAJVPK010000032">
    <property type="protein sequence ID" value="CAG8435477.1"/>
    <property type="molecule type" value="Genomic_DNA"/>
</dbReference>
<evidence type="ECO:0000313" key="4">
    <source>
        <dbReference type="Proteomes" id="UP000789706"/>
    </source>
</evidence>
<gene>
    <name evidence="3" type="ORF">DEBURN_LOCUS885</name>
</gene>
<evidence type="ECO:0000259" key="2">
    <source>
        <dbReference type="Pfam" id="PF15055"/>
    </source>
</evidence>
<name>A0A9N8V0R5_9GLOM</name>
<dbReference type="Proteomes" id="UP000789706">
    <property type="component" value="Unassembled WGS sequence"/>
</dbReference>
<evidence type="ECO:0000313" key="3">
    <source>
        <dbReference type="EMBL" id="CAG8435477.1"/>
    </source>
</evidence>
<reference evidence="3" key="1">
    <citation type="submission" date="2021-06" db="EMBL/GenBank/DDBJ databases">
        <authorList>
            <person name="Kallberg Y."/>
            <person name="Tangrot J."/>
            <person name="Rosling A."/>
        </authorList>
    </citation>
    <scope>NUCLEOTIDE SEQUENCE</scope>
    <source>
        <strain evidence="3">AZ414A</strain>
    </source>
</reference>
<dbReference type="InterPro" id="IPR028036">
    <property type="entry name" value="DMAC1-like_dom"/>
</dbReference>
<sequence length="80" mass="8973">MSSKETSSSQPPPREDSTQQSQVEYQDCLACKLVGSTTFIGLGSYSIYQALKLNSTKIKNKSPNFRKFGLNVIGIFRFFQ</sequence>
<feature type="domain" description="Distal membrane-arm assembly complex protein 1-like" evidence="2">
    <location>
        <begin position="27"/>
        <end position="56"/>
    </location>
</feature>
<organism evidence="3 4">
    <name type="scientific">Diversispora eburnea</name>
    <dbReference type="NCBI Taxonomy" id="1213867"/>
    <lineage>
        <taxon>Eukaryota</taxon>
        <taxon>Fungi</taxon>
        <taxon>Fungi incertae sedis</taxon>
        <taxon>Mucoromycota</taxon>
        <taxon>Glomeromycotina</taxon>
        <taxon>Glomeromycetes</taxon>
        <taxon>Diversisporales</taxon>
        <taxon>Diversisporaceae</taxon>
        <taxon>Diversispora</taxon>
    </lineage>
</organism>
<accession>A0A9N8V0R5</accession>
<dbReference type="AlphaFoldDB" id="A0A9N8V0R5"/>
<dbReference type="OrthoDB" id="6604875at2759"/>
<feature type="region of interest" description="Disordered" evidence="1">
    <location>
        <begin position="1"/>
        <end position="21"/>
    </location>
</feature>
<comment type="caution">
    <text evidence="3">The sequence shown here is derived from an EMBL/GenBank/DDBJ whole genome shotgun (WGS) entry which is preliminary data.</text>
</comment>
<keyword evidence="4" id="KW-1185">Reference proteome</keyword>
<protein>
    <submittedName>
        <fullName evidence="3">5745_t:CDS:1</fullName>
    </submittedName>
</protein>